<evidence type="ECO:0008006" key="3">
    <source>
        <dbReference type="Google" id="ProtNLM"/>
    </source>
</evidence>
<dbReference type="OrthoDB" id="1766002at2"/>
<organism evidence="1 2">
    <name type="scientific">Tumebacillus avium</name>
    <dbReference type="NCBI Taxonomy" id="1903704"/>
    <lineage>
        <taxon>Bacteria</taxon>
        <taxon>Bacillati</taxon>
        <taxon>Bacillota</taxon>
        <taxon>Bacilli</taxon>
        <taxon>Bacillales</taxon>
        <taxon>Alicyclobacillaceae</taxon>
        <taxon>Tumebacillus</taxon>
    </lineage>
</organism>
<gene>
    <name evidence="1" type="ORF">CBW65_09235</name>
</gene>
<accession>A0A1Y0IL12</accession>
<sequence length="214" mass="24887">MIFADWVLSAEQGQVSKQFHIEFQIANPASMIIRMFEYGFHIARESAQTKDKKVFLRYPKQLVLYNEEFSQVKRIIQSSQEHLLSIYGAEKIKEDDLNKMTTVTHNLMEHLYEKFYVYNNSFPQEVQHMLDSVLNVDALLESRKRGKIEGKIEGKVEGKIDALLKILNAKKLADEDILSRVIKEKDPDRLTRWIIAAATVNTVKDFKTAIHENE</sequence>
<dbReference type="KEGG" id="tum:CBW65_09235"/>
<evidence type="ECO:0000313" key="1">
    <source>
        <dbReference type="EMBL" id="ARU61198.1"/>
    </source>
</evidence>
<dbReference type="RefSeq" id="WP_087456579.1">
    <property type="nucleotide sequence ID" value="NZ_CP021434.1"/>
</dbReference>
<dbReference type="EMBL" id="CP021434">
    <property type="protein sequence ID" value="ARU61198.1"/>
    <property type="molecule type" value="Genomic_DNA"/>
</dbReference>
<protein>
    <recommendedName>
        <fullName evidence="3">DUF4351 domain-containing protein</fullName>
    </recommendedName>
</protein>
<dbReference type="Proteomes" id="UP000195437">
    <property type="component" value="Chromosome"/>
</dbReference>
<reference evidence="2" key="1">
    <citation type="submission" date="2017-05" db="EMBL/GenBank/DDBJ databases">
        <authorList>
            <person name="Sung H."/>
        </authorList>
    </citation>
    <scope>NUCLEOTIDE SEQUENCE [LARGE SCALE GENOMIC DNA]</scope>
    <source>
        <strain evidence="2">AR23208</strain>
    </source>
</reference>
<proteinExistence type="predicted"/>
<keyword evidence="2" id="KW-1185">Reference proteome</keyword>
<evidence type="ECO:0000313" key="2">
    <source>
        <dbReference type="Proteomes" id="UP000195437"/>
    </source>
</evidence>
<dbReference type="AlphaFoldDB" id="A0A1Y0IL12"/>
<name>A0A1Y0IL12_9BACL</name>